<accession>A0ACC1DIR2</accession>
<protein>
    <submittedName>
        <fullName evidence="1">Uncharacterized protein</fullName>
    </submittedName>
</protein>
<gene>
    <name evidence="1" type="ORF">K1T71_000032</name>
</gene>
<organism evidence="1 2">
    <name type="scientific">Dendrolimus kikuchii</name>
    <dbReference type="NCBI Taxonomy" id="765133"/>
    <lineage>
        <taxon>Eukaryota</taxon>
        <taxon>Metazoa</taxon>
        <taxon>Ecdysozoa</taxon>
        <taxon>Arthropoda</taxon>
        <taxon>Hexapoda</taxon>
        <taxon>Insecta</taxon>
        <taxon>Pterygota</taxon>
        <taxon>Neoptera</taxon>
        <taxon>Endopterygota</taxon>
        <taxon>Lepidoptera</taxon>
        <taxon>Glossata</taxon>
        <taxon>Ditrysia</taxon>
        <taxon>Bombycoidea</taxon>
        <taxon>Lasiocampidae</taxon>
        <taxon>Dendrolimus</taxon>
    </lineage>
</organism>
<dbReference type="Proteomes" id="UP000824533">
    <property type="component" value="Linkage Group LG01"/>
</dbReference>
<name>A0ACC1DIR2_9NEOP</name>
<keyword evidence="2" id="KW-1185">Reference proteome</keyword>
<evidence type="ECO:0000313" key="1">
    <source>
        <dbReference type="EMBL" id="KAJ0183609.1"/>
    </source>
</evidence>
<dbReference type="EMBL" id="CM034387">
    <property type="protein sequence ID" value="KAJ0183609.1"/>
    <property type="molecule type" value="Genomic_DNA"/>
</dbReference>
<sequence>MLLARLDRQKLAASPAWHQAPNAMSRLIHVPLKEKLFRMTLKFSCQFVPRPLPTCLVIVRKLVAGPQLASSFKFTPNNSALFLDAVFTACSGQTGTAGAWCAGGGRALHGTAAALAGVSGLALCAAAVPREQRDRALGALLGAVALGVLVGYPFGGATYALWSRGAPFLFIATAFLANLDVRSGNSPSPGGPDTKHECLFIPHEINTNIYSLSTMSVVNL</sequence>
<reference evidence="1 2" key="1">
    <citation type="journal article" date="2021" name="Front. Genet.">
        <title>Chromosome-Level Genome Assembly Reveals Significant Gene Expansion in the Toll and IMD Signaling Pathways of Dendrolimus kikuchii.</title>
        <authorList>
            <person name="Zhou J."/>
            <person name="Wu P."/>
            <person name="Xiong Z."/>
            <person name="Liu N."/>
            <person name="Zhao N."/>
            <person name="Ji M."/>
            <person name="Qiu Y."/>
            <person name="Yang B."/>
        </authorList>
    </citation>
    <scope>NUCLEOTIDE SEQUENCE [LARGE SCALE GENOMIC DNA]</scope>
    <source>
        <strain evidence="1">Ann1</strain>
    </source>
</reference>
<evidence type="ECO:0000313" key="2">
    <source>
        <dbReference type="Proteomes" id="UP000824533"/>
    </source>
</evidence>
<comment type="caution">
    <text evidence="1">The sequence shown here is derived from an EMBL/GenBank/DDBJ whole genome shotgun (WGS) entry which is preliminary data.</text>
</comment>
<proteinExistence type="predicted"/>